<dbReference type="OMA" id="FWIYFAS"/>
<evidence type="ECO:0000313" key="4">
    <source>
        <dbReference type="Proteomes" id="UP000054561"/>
    </source>
</evidence>
<feature type="compositionally biased region" description="Basic and acidic residues" evidence="1">
    <location>
        <begin position="55"/>
        <end position="71"/>
    </location>
</feature>
<evidence type="ECO:0000256" key="2">
    <source>
        <dbReference type="SAM" id="Phobius"/>
    </source>
</evidence>
<feature type="region of interest" description="Disordered" evidence="1">
    <location>
        <begin position="53"/>
        <end position="86"/>
    </location>
</feature>
<reference evidence="3 4" key="1">
    <citation type="submission" date="2014-03" db="EMBL/GenBank/DDBJ databases">
        <title>The Genome Sequence of Plasmodium fragile nilgiri.</title>
        <authorList>
            <consortium name="The Broad Institute Genomics Platform"/>
            <consortium name="The Broad Institute Genome Sequencing Center for Infectious Disease"/>
            <person name="Neafsey D."/>
            <person name="Duraisingh M."/>
            <person name="Young S.K."/>
            <person name="Zeng Q."/>
            <person name="Gargeya S."/>
            <person name="Abouelleil A."/>
            <person name="Alvarado L."/>
            <person name="Chapman S.B."/>
            <person name="Gainer-Dewar J."/>
            <person name="Goldberg J."/>
            <person name="Griggs A."/>
            <person name="Gujja S."/>
            <person name="Hansen M."/>
            <person name="Howarth C."/>
            <person name="Imamovic A."/>
            <person name="Larimer J."/>
            <person name="Pearson M."/>
            <person name="Poon T.W."/>
            <person name="Priest M."/>
            <person name="Roberts A."/>
            <person name="Saif S."/>
            <person name="Shea T."/>
            <person name="Sykes S."/>
            <person name="Wortman J."/>
            <person name="Nusbaum C."/>
            <person name="Birren B."/>
        </authorList>
    </citation>
    <scope>NUCLEOTIDE SEQUENCE [LARGE SCALE GENOMIC DNA]</scope>
    <source>
        <strain evidence="4">nilgiri</strain>
    </source>
</reference>
<name>A0A0D9QIS0_PLAFR</name>
<dbReference type="GeneID" id="24268678"/>
<evidence type="ECO:0000313" key="3">
    <source>
        <dbReference type="EMBL" id="KJP86965.1"/>
    </source>
</evidence>
<organism evidence="3 4">
    <name type="scientific">Plasmodium fragile</name>
    <dbReference type="NCBI Taxonomy" id="5857"/>
    <lineage>
        <taxon>Eukaryota</taxon>
        <taxon>Sar</taxon>
        <taxon>Alveolata</taxon>
        <taxon>Apicomplexa</taxon>
        <taxon>Aconoidasida</taxon>
        <taxon>Haemosporida</taxon>
        <taxon>Plasmodiidae</taxon>
        <taxon>Plasmodium</taxon>
        <taxon>Plasmodium (Plasmodium)</taxon>
    </lineage>
</organism>
<dbReference type="OrthoDB" id="368368at2759"/>
<dbReference type="AlphaFoldDB" id="A0A0D9QIS0"/>
<keyword evidence="2" id="KW-1133">Transmembrane helix</keyword>
<dbReference type="Proteomes" id="UP000054561">
    <property type="component" value="Unassembled WGS sequence"/>
</dbReference>
<gene>
    <name evidence="3" type="ORF">AK88_03364</name>
</gene>
<evidence type="ECO:0008006" key="5">
    <source>
        <dbReference type="Google" id="ProtNLM"/>
    </source>
</evidence>
<accession>A0A0D9QIS0</accession>
<keyword evidence="4" id="KW-1185">Reference proteome</keyword>
<keyword evidence="2" id="KW-0812">Transmembrane</keyword>
<proteinExistence type="predicted"/>
<protein>
    <recommendedName>
        <fullName evidence="5">Transmembrane protein</fullName>
    </recommendedName>
</protein>
<dbReference type="RefSeq" id="XP_012336404.1">
    <property type="nucleotide sequence ID" value="XM_012480981.1"/>
</dbReference>
<keyword evidence="2" id="KW-0472">Membrane</keyword>
<feature type="transmembrane region" description="Helical" evidence="2">
    <location>
        <begin position="28"/>
        <end position="47"/>
    </location>
</feature>
<dbReference type="VEuPathDB" id="PlasmoDB:AK88_03364"/>
<sequence length="86" mass="10289">MNELGYASHPPPEPDFWIYFASYLRNAWVQWAIVFVPFLMFALYLKFTMPTVPTSEKERHEEEAHFGEPRRDMKRRKPISAKPEET</sequence>
<dbReference type="EMBL" id="KQ001682">
    <property type="protein sequence ID" value="KJP86965.1"/>
    <property type="molecule type" value="Genomic_DNA"/>
</dbReference>
<evidence type="ECO:0000256" key="1">
    <source>
        <dbReference type="SAM" id="MobiDB-lite"/>
    </source>
</evidence>